<proteinExistence type="predicted"/>
<dbReference type="Proteomes" id="UP000239757">
    <property type="component" value="Unassembled WGS sequence"/>
</dbReference>
<protein>
    <submittedName>
        <fullName evidence="2">Uncharacterized protein</fullName>
    </submittedName>
</protein>
<evidence type="ECO:0000313" key="2">
    <source>
        <dbReference type="EMBL" id="PPR85142.1"/>
    </source>
</evidence>
<reference evidence="2 3" key="1">
    <citation type="submission" date="2015-01" db="EMBL/GenBank/DDBJ databases">
        <title>Genome of allotetraploid Gossypium barbadense reveals genomic plasticity and fiber elongation in cotton evolution.</title>
        <authorList>
            <person name="Chen X."/>
            <person name="Liu X."/>
            <person name="Zhao B."/>
            <person name="Zheng H."/>
            <person name="Hu Y."/>
            <person name="Lu G."/>
            <person name="Yang C."/>
            <person name="Chen J."/>
            <person name="Shan C."/>
            <person name="Zhang L."/>
            <person name="Zhou Y."/>
            <person name="Wang L."/>
            <person name="Guo W."/>
            <person name="Bai Y."/>
            <person name="Ruan J."/>
            <person name="Shangguan X."/>
            <person name="Mao Y."/>
            <person name="Jiang J."/>
            <person name="Zhu Y."/>
            <person name="Lei J."/>
            <person name="Kang H."/>
            <person name="Chen S."/>
            <person name="He X."/>
            <person name="Wang R."/>
            <person name="Wang Y."/>
            <person name="Chen J."/>
            <person name="Wang L."/>
            <person name="Yu S."/>
            <person name="Wang B."/>
            <person name="Wei J."/>
            <person name="Song S."/>
            <person name="Lu X."/>
            <person name="Gao Z."/>
            <person name="Gu W."/>
            <person name="Deng X."/>
            <person name="Ma D."/>
            <person name="Wang S."/>
            <person name="Liang W."/>
            <person name="Fang L."/>
            <person name="Cai C."/>
            <person name="Zhu X."/>
            <person name="Zhou B."/>
            <person name="Zhang Y."/>
            <person name="Chen Z."/>
            <person name="Xu S."/>
            <person name="Zhu R."/>
            <person name="Wang S."/>
            <person name="Zhang T."/>
            <person name="Zhao G."/>
        </authorList>
    </citation>
    <scope>NUCLEOTIDE SEQUENCE [LARGE SCALE GENOMIC DNA]</scope>
    <source>
        <strain evidence="3">cv. Xinhai21</strain>
        <tissue evidence="2">Leaf</tissue>
    </source>
</reference>
<name>A0A2P5W223_GOSBA</name>
<sequence>MVSRGQGEVGHNKNKSVNVEYKPRVPYPNPTRKDRSDEQFDAADPHIVTTKSNEEIPLTVLSIFPFGTVEVSHPKFGTFKVYHTDTAKHTGVLMTVWKQGKDFPNTGYKKSPQPRGPTYTGMGEANEARHGCATRPCAPTSPRDTGVGKMLDAPKFKIRESHGQNLGNTCSKASALLPSLRYLHAILAHTLIGRRESSGVVNTHDAYFLWWGYLYWPLCYSVGSTLRAPQIVAQESSLTLIGQMSPQCILRMLSMRMIKKRRGTYPSQYCLIQSTEEEAPEDITDDVPPQHEDLSSQPPLPSRPVHTATSYADISERLTQFEQQCFQQFDNIDATL</sequence>
<gene>
    <name evidence="2" type="ORF">GOBAR_AA35549</name>
</gene>
<organism evidence="2 3">
    <name type="scientific">Gossypium barbadense</name>
    <name type="common">Sea Island cotton</name>
    <name type="synonym">Hibiscus barbadensis</name>
    <dbReference type="NCBI Taxonomy" id="3634"/>
    <lineage>
        <taxon>Eukaryota</taxon>
        <taxon>Viridiplantae</taxon>
        <taxon>Streptophyta</taxon>
        <taxon>Embryophyta</taxon>
        <taxon>Tracheophyta</taxon>
        <taxon>Spermatophyta</taxon>
        <taxon>Magnoliopsida</taxon>
        <taxon>eudicotyledons</taxon>
        <taxon>Gunneridae</taxon>
        <taxon>Pentapetalae</taxon>
        <taxon>rosids</taxon>
        <taxon>malvids</taxon>
        <taxon>Malvales</taxon>
        <taxon>Malvaceae</taxon>
        <taxon>Malvoideae</taxon>
        <taxon>Gossypium</taxon>
    </lineage>
</organism>
<dbReference type="EMBL" id="KZ669530">
    <property type="protein sequence ID" value="PPR85142.1"/>
    <property type="molecule type" value="Genomic_DNA"/>
</dbReference>
<accession>A0A2P5W223</accession>
<feature type="region of interest" description="Disordered" evidence="1">
    <location>
        <begin position="1"/>
        <end position="42"/>
    </location>
</feature>
<dbReference type="AlphaFoldDB" id="A0A2P5W223"/>
<feature type="region of interest" description="Disordered" evidence="1">
    <location>
        <begin position="280"/>
        <end position="306"/>
    </location>
</feature>
<evidence type="ECO:0000256" key="1">
    <source>
        <dbReference type="SAM" id="MobiDB-lite"/>
    </source>
</evidence>
<evidence type="ECO:0000313" key="3">
    <source>
        <dbReference type="Proteomes" id="UP000239757"/>
    </source>
</evidence>